<name>A0ABX8N2I4_9PSED</name>
<feature type="chain" id="PRO_5045187489" evidence="1">
    <location>
        <begin position="26"/>
        <end position="330"/>
    </location>
</feature>
<dbReference type="EMBL" id="CP077076">
    <property type="protein sequence ID" value="QXH50204.1"/>
    <property type="molecule type" value="Genomic_DNA"/>
</dbReference>
<sequence>MLKRISGVALALYSVLALSSPLANAAVLTAEQAKAKEEGLVLYRQKKANSAQPYLRIAAQAGDSEAQYYLAESLQLANKFMTGEAHKWYVAAAEQGDYYAMYQLARSGDDLCQIMESCPVDKRSPEDWYRLARNTTERLAEQGDGEAMYMLALMGGGFPWLERSAEAGYPEAEYSLAIMYKDGDKFYFPPWRKGEKIEALFKHAGESGHRIAMDYYMDILQKRGDLETVRNIIVEMALEGDASAVGAYGVYLSHTPEGLGFELDLVKGYGLMWTLLELDGGGGMEVYVEDKLKEIGEKMTSEQIEQAKAFAVEWKATHPPLSFFTRKLKY</sequence>
<protein>
    <submittedName>
        <fullName evidence="2">Sel1 repeat family protein</fullName>
    </submittedName>
</protein>
<gene>
    <name evidence="2" type="ORF">KSS94_19955</name>
</gene>
<proteinExistence type="predicted"/>
<keyword evidence="3" id="KW-1185">Reference proteome</keyword>
<dbReference type="Proteomes" id="UP001046350">
    <property type="component" value="Chromosome"/>
</dbReference>
<reference evidence="2" key="1">
    <citation type="journal article" date="2021" name="Microorganisms">
        <title>The Ever-Expanding Pseudomonas Genus: Description of 43 New Species and Partition of the Pseudomonas putida Group.</title>
        <authorList>
            <person name="Girard L."/>
            <person name="Lood C."/>
            <person name="Hofte M."/>
            <person name="Vandamme P."/>
            <person name="Rokni-Zadeh H."/>
            <person name="van Noort V."/>
            <person name="Lavigne R."/>
            <person name="De Mot R."/>
        </authorList>
    </citation>
    <scope>NUCLEOTIDE SEQUENCE</scope>
    <source>
        <strain evidence="2">COW40</strain>
    </source>
</reference>
<organism evidence="2 3">
    <name type="scientific">Pseudomonas fakonensis</name>
    <dbReference type="NCBI Taxonomy" id="2842355"/>
    <lineage>
        <taxon>Bacteria</taxon>
        <taxon>Pseudomonadati</taxon>
        <taxon>Pseudomonadota</taxon>
        <taxon>Gammaproteobacteria</taxon>
        <taxon>Pseudomonadales</taxon>
        <taxon>Pseudomonadaceae</taxon>
        <taxon>Pseudomonas</taxon>
    </lineage>
</organism>
<feature type="signal peptide" evidence="1">
    <location>
        <begin position="1"/>
        <end position="25"/>
    </location>
</feature>
<evidence type="ECO:0000313" key="3">
    <source>
        <dbReference type="Proteomes" id="UP001046350"/>
    </source>
</evidence>
<accession>A0ABX8N2I4</accession>
<keyword evidence="1" id="KW-0732">Signal</keyword>
<evidence type="ECO:0000313" key="2">
    <source>
        <dbReference type="EMBL" id="QXH50204.1"/>
    </source>
</evidence>
<dbReference type="RefSeq" id="WP_217839794.1">
    <property type="nucleotide sequence ID" value="NZ_CP077076.1"/>
</dbReference>
<evidence type="ECO:0000256" key="1">
    <source>
        <dbReference type="SAM" id="SignalP"/>
    </source>
</evidence>